<gene>
    <name evidence="2" type="ORF">C5Y83_04490</name>
</gene>
<reference evidence="2 3" key="1">
    <citation type="submission" date="2018-02" db="EMBL/GenBank/DDBJ databases">
        <title>Comparative genomes isolates from brazilian mangrove.</title>
        <authorList>
            <person name="Araujo J.E."/>
            <person name="Taketani R.G."/>
            <person name="Silva M.C.P."/>
            <person name="Loureco M.V."/>
            <person name="Andreote F.D."/>
        </authorList>
    </citation>
    <scope>NUCLEOTIDE SEQUENCE [LARGE SCALE GENOMIC DNA]</scope>
    <source>
        <strain evidence="2 3">Hex-1 MGV</strain>
    </source>
</reference>
<keyword evidence="1" id="KW-1133">Transmembrane helix</keyword>
<evidence type="ECO:0000313" key="2">
    <source>
        <dbReference type="EMBL" id="PQO37211.1"/>
    </source>
</evidence>
<evidence type="ECO:0000256" key="1">
    <source>
        <dbReference type="SAM" id="Phobius"/>
    </source>
</evidence>
<dbReference type="AlphaFoldDB" id="A0A2S8FYW9"/>
<keyword evidence="1" id="KW-0472">Membrane</keyword>
<keyword evidence="1" id="KW-0812">Transmembrane</keyword>
<dbReference type="Proteomes" id="UP000238322">
    <property type="component" value="Unassembled WGS sequence"/>
</dbReference>
<protein>
    <submittedName>
        <fullName evidence="2">Uncharacterized protein</fullName>
    </submittedName>
</protein>
<accession>A0A2S8FYW9</accession>
<name>A0A2S8FYW9_9BACT</name>
<evidence type="ECO:0000313" key="3">
    <source>
        <dbReference type="Proteomes" id="UP000238322"/>
    </source>
</evidence>
<organism evidence="2 3">
    <name type="scientific">Blastopirellula marina</name>
    <dbReference type="NCBI Taxonomy" id="124"/>
    <lineage>
        <taxon>Bacteria</taxon>
        <taxon>Pseudomonadati</taxon>
        <taxon>Planctomycetota</taxon>
        <taxon>Planctomycetia</taxon>
        <taxon>Pirellulales</taxon>
        <taxon>Pirellulaceae</taxon>
        <taxon>Blastopirellula</taxon>
    </lineage>
</organism>
<sequence length="202" mass="23388">MLIRVADSRCRILHWMITTDRRFRESYRIQRHLRRRNCSMNRHHSLNLPIANHAAWLPIFLLALGIVAYTASSAYALISIGTLSKPQAKDKYGITMHARKNGDAGIQVWLEFKQEGWLEKFTYAELRVQDEYGKHLVSAKLEPRPVKHGQPDEMTSVSFSAAPDQLKNCSFLVVCYNSNEGDVGYYLHVKDFLDLNHWVKEK</sequence>
<proteinExistence type="predicted"/>
<dbReference type="EMBL" id="PUHY01000005">
    <property type="protein sequence ID" value="PQO37211.1"/>
    <property type="molecule type" value="Genomic_DNA"/>
</dbReference>
<feature type="transmembrane region" description="Helical" evidence="1">
    <location>
        <begin position="55"/>
        <end position="78"/>
    </location>
</feature>
<comment type="caution">
    <text evidence="2">The sequence shown here is derived from an EMBL/GenBank/DDBJ whole genome shotgun (WGS) entry which is preliminary data.</text>
</comment>